<dbReference type="GO" id="GO:1902977">
    <property type="term" value="P:mitotic DNA replication preinitiation complex assembly"/>
    <property type="evidence" value="ECO:0007669"/>
    <property type="project" value="TreeGrafter"/>
</dbReference>
<accession>I4YF71</accession>
<dbReference type="HOGENOM" id="CLU_005871_3_0_1"/>
<name>I4YF71_WALMC</name>
<keyword evidence="5" id="KW-0131">Cell cycle</keyword>
<dbReference type="Proteomes" id="UP000005242">
    <property type="component" value="Unassembled WGS sequence"/>
</dbReference>
<keyword evidence="4" id="KW-0539">Nucleus</keyword>
<dbReference type="AlphaFoldDB" id="I4YF71"/>
<dbReference type="GO" id="GO:0003682">
    <property type="term" value="F:chromatin binding"/>
    <property type="evidence" value="ECO:0007669"/>
    <property type="project" value="TreeGrafter"/>
</dbReference>
<feature type="compositionally biased region" description="Acidic residues" evidence="6">
    <location>
        <begin position="167"/>
        <end position="202"/>
    </location>
</feature>
<dbReference type="PANTHER" id="PTHR10507:SF0">
    <property type="entry name" value="CELL DIVISION CONTROL PROTEIN 45 HOMOLOG"/>
    <property type="match status" value="1"/>
</dbReference>
<sequence length="700" mass="78452">MLLAPPDTSNPHEQSYGTAYKEIVNTSRKRQSSANAVVILASPDVDALCGVRILVDMLKIDGILHNVRVVNGYKELETIRSEIVEDPELHSVIILGFGSLLTLSAQFSLHSGVTIHLIDSSRPWNLANAFGGFGGVEGDEAKVLVWDDAYYDAKEMEDLRKSWEALEYDPEDSEEDSDDSEDSLDDESDDADEDDQQSDEDGNPPAKRAKLNPKVGSYSLFISDSRKKMKQERHLHRSKMSKYYSNGTSHGMSVSCVMYILTVELERAVNDLVWYAILGLTYQYTSAQISRSQYDDRYVLLKDEVSRLNPPTIGETKTNPDDYSISVKEELRFPLLRHWSLYDSMIHSEYIASKLGIWKEGGKKRLHGFLAEMGLPLVQAQQSFAHMDTDLKRALPLKVENTAPRHQLVDLSYPSFVRSFGLRSLPLAAADAVEAINALLQAATGISIYVDDGQGGGEMFSNVRLWEITSLFGNTIDNKENKRNLTFFGQMEEGDEDIAALIKKRNDERSWERNFWIAYDALNNNVSRLRASIPLCISLHRAILRTGASLIEQKVIKNLSLFRLAILKEGPDLALFCNPAPLSRLAKWLIEALRDRIVSKTKGKVVDLKTGSQKRLKDLPFIVACLNEKTGTYLVAGVTGSTLFDDARKNKLGTIFYESAEATRARSKHDWFDTAIVEIHGDDFQGFIEGVQAGLAENNY</sequence>
<comment type="subcellular location">
    <subcellularLocation>
        <location evidence="1">Nucleus</location>
    </subcellularLocation>
</comment>
<evidence type="ECO:0000313" key="7">
    <source>
        <dbReference type="EMBL" id="EIM22613.1"/>
    </source>
</evidence>
<evidence type="ECO:0000256" key="4">
    <source>
        <dbReference type="ARBA" id="ARBA00023242"/>
    </source>
</evidence>
<feature type="region of interest" description="Disordered" evidence="6">
    <location>
        <begin position="167"/>
        <end position="211"/>
    </location>
</feature>
<dbReference type="GO" id="GO:0003697">
    <property type="term" value="F:single-stranded DNA binding"/>
    <property type="evidence" value="ECO:0007669"/>
    <property type="project" value="TreeGrafter"/>
</dbReference>
<dbReference type="GO" id="GO:0006270">
    <property type="term" value="P:DNA replication initiation"/>
    <property type="evidence" value="ECO:0007669"/>
    <property type="project" value="InterPro"/>
</dbReference>
<organism evidence="7 8">
    <name type="scientific">Wallemia mellicola (strain ATCC MYA-4683 / CBS 633.66)</name>
    <name type="common">Wallemia sebi (CBS 633.66)</name>
    <dbReference type="NCBI Taxonomy" id="671144"/>
    <lineage>
        <taxon>Eukaryota</taxon>
        <taxon>Fungi</taxon>
        <taxon>Dikarya</taxon>
        <taxon>Basidiomycota</taxon>
        <taxon>Wallemiomycotina</taxon>
        <taxon>Wallemiomycetes</taxon>
        <taxon>Wallemiales</taxon>
        <taxon>Wallemiaceae</taxon>
        <taxon>Wallemia</taxon>
    </lineage>
</organism>
<dbReference type="GO" id="GO:0000727">
    <property type="term" value="P:double-strand break repair via break-induced replication"/>
    <property type="evidence" value="ECO:0007669"/>
    <property type="project" value="TreeGrafter"/>
</dbReference>
<evidence type="ECO:0000256" key="5">
    <source>
        <dbReference type="ARBA" id="ARBA00023306"/>
    </source>
</evidence>
<dbReference type="InParanoid" id="I4YF71"/>
<dbReference type="EMBL" id="JH668227">
    <property type="protein sequence ID" value="EIM22613.1"/>
    <property type="molecule type" value="Genomic_DNA"/>
</dbReference>
<evidence type="ECO:0000256" key="2">
    <source>
        <dbReference type="ARBA" id="ARBA00010727"/>
    </source>
</evidence>
<dbReference type="GeneID" id="18470699"/>
<keyword evidence="3" id="KW-0235">DNA replication</keyword>
<proteinExistence type="inferred from homology"/>
<reference evidence="7 8" key="1">
    <citation type="journal article" date="2012" name="Fungal Genet. Biol.">
        <title>The genome of the xerotolerant mold Wallemia sebi reveals adaptations to osmotic stress and suggests cryptic sexual reproduction.</title>
        <authorList>
            <person name="Padamsee M."/>
            <person name="Kumar T.K.A."/>
            <person name="Riley R."/>
            <person name="Binder M."/>
            <person name="Boyd A."/>
            <person name="Calvo A.M."/>
            <person name="Furukawa K."/>
            <person name="Hesse C."/>
            <person name="Hohmann S."/>
            <person name="James T.Y."/>
            <person name="LaButti K."/>
            <person name="Lapidus A."/>
            <person name="Lindquist E."/>
            <person name="Lucas S."/>
            <person name="Miller K."/>
            <person name="Shantappa S."/>
            <person name="Grigoriev I.V."/>
            <person name="Hibbett D.S."/>
            <person name="McLaughlin D.J."/>
            <person name="Spatafora J.W."/>
            <person name="Aime M.C."/>
        </authorList>
    </citation>
    <scope>NUCLEOTIDE SEQUENCE [LARGE SCALE GENOMIC DNA]</scope>
    <source>
        <strain evidence="8">ATCC MYA-4683 / CBS 633.66</strain>
    </source>
</reference>
<gene>
    <name evidence="7" type="ORF">WALSEDRAFT_16541</name>
</gene>
<dbReference type="KEGG" id="wse:WALSEDRAFT_16541"/>
<dbReference type="STRING" id="671144.I4YF71"/>
<evidence type="ECO:0000256" key="3">
    <source>
        <dbReference type="ARBA" id="ARBA00022705"/>
    </source>
</evidence>
<dbReference type="FunCoup" id="I4YF71">
    <property type="interactions" value="296"/>
</dbReference>
<dbReference type="InterPro" id="IPR003874">
    <property type="entry name" value="CDC45"/>
</dbReference>
<evidence type="ECO:0000256" key="1">
    <source>
        <dbReference type="ARBA" id="ARBA00004123"/>
    </source>
</evidence>
<dbReference type="eggNOG" id="KOG2475">
    <property type="taxonomic scope" value="Eukaryota"/>
</dbReference>
<dbReference type="RefSeq" id="XP_006957164.1">
    <property type="nucleotide sequence ID" value="XM_006957102.1"/>
</dbReference>
<dbReference type="OMA" id="EDCFMEA"/>
<evidence type="ECO:0000256" key="6">
    <source>
        <dbReference type="SAM" id="MobiDB-lite"/>
    </source>
</evidence>
<protein>
    <submittedName>
        <fullName evidence="7">CDC45-like protein</fullName>
    </submittedName>
</protein>
<dbReference type="PANTHER" id="PTHR10507">
    <property type="entry name" value="CDC45-RELATED PROTEIN"/>
    <property type="match status" value="1"/>
</dbReference>
<dbReference type="OrthoDB" id="10258882at2759"/>
<dbReference type="Pfam" id="PF02724">
    <property type="entry name" value="CDC45"/>
    <property type="match status" value="1"/>
</dbReference>
<dbReference type="GO" id="GO:0003688">
    <property type="term" value="F:DNA replication origin binding"/>
    <property type="evidence" value="ECO:0007669"/>
    <property type="project" value="TreeGrafter"/>
</dbReference>
<comment type="similarity">
    <text evidence="2">Belongs to the CDC45 family.</text>
</comment>
<evidence type="ECO:0000313" key="8">
    <source>
        <dbReference type="Proteomes" id="UP000005242"/>
    </source>
</evidence>
<dbReference type="GO" id="GO:0031261">
    <property type="term" value="C:DNA replication preinitiation complex"/>
    <property type="evidence" value="ECO:0007669"/>
    <property type="project" value="TreeGrafter"/>
</dbReference>
<keyword evidence="8" id="KW-1185">Reference proteome</keyword>